<keyword evidence="2" id="KW-1185">Reference proteome</keyword>
<organism evidence="1 2">
    <name type="scientific">Rhizopus delemar (strain RA 99-880 / ATCC MYA-4621 / FGSC 9543 / NRRL 43880)</name>
    <name type="common">Mucormycosis agent</name>
    <name type="synonym">Rhizopus arrhizus var. delemar</name>
    <dbReference type="NCBI Taxonomy" id="246409"/>
    <lineage>
        <taxon>Eukaryota</taxon>
        <taxon>Fungi</taxon>
        <taxon>Fungi incertae sedis</taxon>
        <taxon>Mucoromycota</taxon>
        <taxon>Mucoromycotina</taxon>
        <taxon>Mucoromycetes</taxon>
        <taxon>Mucorales</taxon>
        <taxon>Mucorineae</taxon>
        <taxon>Rhizopodaceae</taxon>
        <taxon>Rhizopus</taxon>
    </lineage>
</organism>
<dbReference type="RefSeq" id="XP_067526553.1">
    <property type="nucleotide sequence ID" value="XM_067670452.1"/>
</dbReference>
<dbReference type="Proteomes" id="UP000009138">
    <property type="component" value="Unassembled WGS sequence"/>
</dbReference>
<dbReference type="eggNOG" id="ENOG502TA7T">
    <property type="taxonomic scope" value="Eukaryota"/>
</dbReference>
<name>I1CRS7_RHIO9</name>
<accession>I1CRS7</accession>
<dbReference type="STRING" id="246409.I1CRS7"/>
<dbReference type="EMBL" id="CH476748">
    <property type="protein sequence ID" value="EIE91157.1"/>
    <property type="molecule type" value="Genomic_DNA"/>
</dbReference>
<dbReference type="AlphaFoldDB" id="I1CRS7"/>
<gene>
    <name evidence="1" type="ORF">RO3G_15868</name>
</gene>
<dbReference type="VEuPathDB" id="FungiDB:RO3G_15868"/>
<dbReference type="OMA" id="YLVHISY"/>
<dbReference type="OrthoDB" id="2289822at2759"/>
<dbReference type="InParanoid" id="I1CRS7"/>
<reference evidence="1 2" key="1">
    <citation type="journal article" date="2009" name="PLoS Genet.">
        <title>Genomic analysis of the basal lineage fungus Rhizopus oryzae reveals a whole-genome duplication.</title>
        <authorList>
            <person name="Ma L.-J."/>
            <person name="Ibrahim A.S."/>
            <person name="Skory C."/>
            <person name="Grabherr M.G."/>
            <person name="Burger G."/>
            <person name="Butler M."/>
            <person name="Elias M."/>
            <person name="Idnurm A."/>
            <person name="Lang B.F."/>
            <person name="Sone T."/>
            <person name="Abe A."/>
            <person name="Calvo S.E."/>
            <person name="Corrochano L.M."/>
            <person name="Engels R."/>
            <person name="Fu J."/>
            <person name="Hansberg W."/>
            <person name="Kim J.-M."/>
            <person name="Kodira C.D."/>
            <person name="Koehrsen M.J."/>
            <person name="Liu B."/>
            <person name="Miranda-Saavedra D."/>
            <person name="O'Leary S."/>
            <person name="Ortiz-Castellanos L."/>
            <person name="Poulter R."/>
            <person name="Rodriguez-Romero J."/>
            <person name="Ruiz-Herrera J."/>
            <person name="Shen Y.-Q."/>
            <person name="Zeng Q."/>
            <person name="Galagan J."/>
            <person name="Birren B.W."/>
            <person name="Cuomo C.A."/>
            <person name="Wickes B.L."/>
        </authorList>
    </citation>
    <scope>NUCLEOTIDE SEQUENCE [LARGE SCALE GENOMIC DNA]</scope>
    <source>
        <strain evidence="2">RA 99-880 / ATCC MYA-4621 / FGSC 9543 / NRRL 43880</strain>
    </source>
</reference>
<evidence type="ECO:0000313" key="1">
    <source>
        <dbReference type="EMBL" id="EIE91157.1"/>
    </source>
</evidence>
<evidence type="ECO:0000313" key="2">
    <source>
        <dbReference type="Proteomes" id="UP000009138"/>
    </source>
</evidence>
<proteinExistence type="predicted"/>
<sequence>MGDIPGVADLMNHAGHMAYHGCRICDVRGVSDGARYFLHNGNIRSKESLVHGDPSHQMGQVPELLTSLSTFCGVEFFGIDEMHLIGRGIGHLIFNILNASCNESYIIESGSSYSFRLKNPLRRTNGMAIVQRQMEVCASKVPQIFEGSFHASFGRYRAVDWQNFLCVIVPNITLPYLVEYEAKKALMCLINGCNLALRRTLKEEDVKKMESDVETWHKYLRDQINAGNLSVKVFTANNHYLGHLGHMTRQLGPIKNYSCRSTERTIKEFANKIKSTTKPGVNSSNVLLNIVNLQQYGITTSLANNDQVNADQSSPVSFVSHPSGNDQFPQLWDPADEAYLLSNGVITPDLRDQDLVVALRSYYRRLYGDQSIIDIGTNSILFAERLWTDSIVISSLSYRKKKRLTTAADNFVLFEAGRYRSLRKCWFVGEVYTYFQHTYGDQVRFLAVVDVMKNHKLDQFNIPMVEKDVERKHFAVLDVADILECVGLLQYSATKNKFKVIWSYMRYDDKVGGRHDGMLSDL</sequence>
<protein>
    <submittedName>
        <fullName evidence="1">Uncharacterized protein</fullName>
    </submittedName>
</protein>
<dbReference type="GeneID" id="93622833"/>